<organism evidence="1 2">
    <name type="scientific">Streblomastix strix</name>
    <dbReference type="NCBI Taxonomy" id="222440"/>
    <lineage>
        <taxon>Eukaryota</taxon>
        <taxon>Metamonada</taxon>
        <taxon>Preaxostyla</taxon>
        <taxon>Oxymonadida</taxon>
        <taxon>Streblomastigidae</taxon>
        <taxon>Streblomastix</taxon>
    </lineage>
</organism>
<accession>A0A5J4WPW3</accession>
<dbReference type="Proteomes" id="UP000324800">
    <property type="component" value="Unassembled WGS sequence"/>
</dbReference>
<evidence type="ECO:0000313" key="1">
    <source>
        <dbReference type="EMBL" id="KAA6396898.1"/>
    </source>
</evidence>
<comment type="caution">
    <text evidence="1">The sequence shown here is derived from an EMBL/GenBank/DDBJ whole genome shotgun (WGS) entry which is preliminary data.</text>
</comment>
<dbReference type="AlphaFoldDB" id="A0A5J4WPW3"/>
<gene>
    <name evidence="1" type="ORF">EZS28_007572</name>
</gene>
<protein>
    <submittedName>
        <fullName evidence="1">Uncharacterized protein</fullName>
    </submittedName>
</protein>
<evidence type="ECO:0000313" key="2">
    <source>
        <dbReference type="Proteomes" id="UP000324800"/>
    </source>
</evidence>
<name>A0A5J4WPW3_9EUKA</name>
<dbReference type="EMBL" id="SNRW01001315">
    <property type="protein sequence ID" value="KAA6396898.1"/>
    <property type="molecule type" value="Genomic_DNA"/>
</dbReference>
<sequence>MIILIEVKEKSIIAPFVTVSIPYWQLYPMKTFQARLAVILQVMAQQQLESSICYCNGVGDTQIKGGDETDLWKEEDYQEFGSNKINHTLTNVVTTKRLTLISPRTDATWQFSPMGKRPSSVQCLSQTVTIELMNHYAVMCLIEWNHYYLIEIDFKIKFEIDNWKMG</sequence>
<reference evidence="1 2" key="1">
    <citation type="submission" date="2019-03" db="EMBL/GenBank/DDBJ databases">
        <title>Single cell metagenomics reveals metabolic interactions within the superorganism composed of flagellate Streblomastix strix and complex community of Bacteroidetes bacteria on its surface.</title>
        <authorList>
            <person name="Treitli S.C."/>
            <person name="Kolisko M."/>
            <person name="Husnik F."/>
            <person name="Keeling P."/>
            <person name="Hampl V."/>
        </authorList>
    </citation>
    <scope>NUCLEOTIDE SEQUENCE [LARGE SCALE GENOMIC DNA]</scope>
    <source>
        <strain evidence="1">ST1C</strain>
    </source>
</reference>
<proteinExistence type="predicted"/>